<evidence type="ECO:0000313" key="1">
    <source>
        <dbReference type="EMBL" id="KPW87851.1"/>
    </source>
</evidence>
<organism evidence="1 2">
    <name type="scientific">Pseudomonas syringae pv. cerasicola</name>
    <dbReference type="NCBI Taxonomy" id="264451"/>
    <lineage>
        <taxon>Bacteria</taxon>
        <taxon>Pseudomonadati</taxon>
        <taxon>Pseudomonadota</taxon>
        <taxon>Gammaproteobacteria</taxon>
        <taxon>Pseudomonadales</taxon>
        <taxon>Pseudomonadaceae</taxon>
        <taxon>Pseudomonas</taxon>
        <taxon>Pseudomonas syringae</taxon>
    </lineage>
</organism>
<gene>
    <name evidence="1" type="ORF">ALO50_05219</name>
</gene>
<dbReference type="Proteomes" id="UP000050356">
    <property type="component" value="Unassembled WGS sequence"/>
</dbReference>
<name>A0A0P9M985_PSESX</name>
<accession>A0A0P9M985</accession>
<reference evidence="1 2" key="1">
    <citation type="submission" date="2015-09" db="EMBL/GenBank/DDBJ databases">
        <title>Genome announcement of multiple Pseudomonas syringae strains.</title>
        <authorList>
            <person name="Thakur S."/>
            <person name="Wang P.W."/>
            <person name="Gong Y."/>
            <person name="Weir B.S."/>
            <person name="Guttman D.S."/>
        </authorList>
    </citation>
    <scope>NUCLEOTIDE SEQUENCE [LARGE SCALE GENOMIC DNA]</scope>
    <source>
        <strain evidence="1 2">ICMP17524</strain>
    </source>
</reference>
<sequence length="302" mass="32477">MPGLALTQGLLGSVDGVVTGQQVEVLLCCGVDPGLGIVRRWRQHRQGMHDAFDGVVFPIGQRHQGLKRIIHLALGENPAGTRGVVAGLRLQHVGLVRQADIETLVGLIELAFERCLLGLGRGQIVLGAQHAEIALCRLQDQVLLGSRQLECRLLVARLGGLQLEPAVGTEDRLAQGGLIDVTSTGGHGSWLVDTGAGIVALCAAGNVRQQPGAGLRYGFLAGIVIGAGCRKVGIVVHRLLIDIQQTCLGRQWHIGCPRQAAGRKRNGHNQRKFAQHEAFPVHEESNHGFKRNRVSECRARLF</sequence>
<protein>
    <submittedName>
        <fullName evidence="1">Uncharacterized protein</fullName>
    </submittedName>
</protein>
<proteinExistence type="predicted"/>
<comment type="caution">
    <text evidence="1">The sequence shown here is derived from an EMBL/GenBank/DDBJ whole genome shotgun (WGS) entry which is preliminary data.</text>
</comment>
<dbReference type="EMBL" id="LJQA01000718">
    <property type="protein sequence ID" value="KPW87851.1"/>
    <property type="molecule type" value="Genomic_DNA"/>
</dbReference>
<dbReference type="AlphaFoldDB" id="A0A0P9M985"/>
<evidence type="ECO:0000313" key="2">
    <source>
        <dbReference type="Proteomes" id="UP000050356"/>
    </source>
</evidence>